<keyword evidence="2" id="KW-0547">Nucleotide-binding</keyword>
<gene>
    <name evidence="6" type="ORF">C823_01445</name>
</gene>
<name>N2AUU6_9FIRM</name>
<dbReference type="InterPro" id="IPR003593">
    <property type="entry name" value="AAA+_ATPase"/>
</dbReference>
<keyword evidence="7" id="KW-1185">Reference proteome</keyword>
<dbReference type="SMART" id="SM00382">
    <property type="entry name" value="AAA"/>
    <property type="match status" value="1"/>
</dbReference>
<evidence type="ECO:0000259" key="5">
    <source>
        <dbReference type="SMART" id="SM00382"/>
    </source>
</evidence>
<dbReference type="GO" id="GO:0016887">
    <property type="term" value="F:ATP hydrolysis activity"/>
    <property type="evidence" value="ECO:0007669"/>
    <property type="project" value="InterPro"/>
</dbReference>
<dbReference type="InterPro" id="IPR003959">
    <property type="entry name" value="ATPase_AAA_core"/>
</dbReference>
<dbReference type="InterPro" id="IPR027417">
    <property type="entry name" value="P-loop_NTPase"/>
</dbReference>
<feature type="compositionally biased region" description="Basic and acidic residues" evidence="4">
    <location>
        <begin position="1"/>
        <end position="10"/>
    </location>
</feature>
<comment type="caution">
    <text evidence="6">The sequence shown here is derived from an EMBL/GenBank/DDBJ whole genome shotgun (WGS) entry which is preliminary data.</text>
</comment>
<evidence type="ECO:0000313" key="7">
    <source>
        <dbReference type="Proteomes" id="UP000012589"/>
    </source>
</evidence>
<dbReference type="Gene3D" id="3.40.50.300">
    <property type="entry name" value="P-loop containing nucleotide triphosphate hydrolases"/>
    <property type="match status" value="1"/>
</dbReference>
<keyword evidence="3" id="KW-0067">ATP-binding</keyword>
<dbReference type="HOGENOM" id="CLU_000688_25_2_9"/>
<dbReference type="CDD" id="cd19481">
    <property type="entry name" value="RecA-like_protease"/>
    <property type="match status" value="1"/>
</dbReference>
<proteinExistence type="inferred from homology"/>
<dbReference type="PANTHER" id="PTHR23073">
    <property type="entry name" value="26S PROTEASOME REGULATORY SUBUNIT"/>
    <property type="match status" value="1"/>
</dbReference>
<dbReference type="EMBL" id="AQFT01000041">
    <property type="protein sequence ID" value="EMZ33027.1"/>
    <property type="molecule type" value="Genomic_DNA"/>
</dbReference>
<evidence type="ECO:0000256" key="4">
    <source>
        <dbReference type="SAM" id="MobiDB-lite"/>
    </source>
</evidence>
<evidence type="ECO:0000256" key="3">
    <source>
        <dbReference type="ARBA" id="ARBA00022840"/>
    </source>
</evidence>
<reference evidence="6 7" key="1">
    <citation type="journal article" date="2014" name="Genome Announc.">
        <title>Draft genome sequences of the altered schaedler flora, a defined bacterial community from gnotobiotic mice.</title>
        <authorList>
            <person name="Wannemuehler M.J."/>
            <person name="Overstreet A.M."/>
            <person name="Ward D.V."/>
            <person name="Phillips G.J."/>
        </authorList>
    </citation>
    <scope>NUCLEOTIDE SEQUENCE [LARGE SCALE GENOMIC DNA]</scope>
    <source>
        <strain evidence="6 7">ASF492</strain>
    </source>
</reference>
<dbReference type="Pfam" id="PF00004">
    <property type="entry name" value="AAA"/>
    <property type="match status" value="1"/>
</dbReference>
<sequence>MFGKNKKEEGIGVQEDSNAAVQDVHEQEVVKTVHMGDRDIRFRIRNARTGLVKGKREILDEMLLDCMIEKMAQAVKVSHSKYNPFPHEIIIRSAAVPKESSNEQDAQGQREDGGDADMIESYAPRFSLDDVALNEKVREQIRTAIAAVRYKKKMVQEWGMSEQFAGNRAVILNFYGKPGTGKSMAAEAIAQALGKNVYHINYSQLESKYVGETPKNIRRAFECAAKDSAVLIFDEADSFLGKRLSSVTQSADYGVNITRSVLLMELEKFTGVVVFTTNLISNYDEAFKRRILLSVYFEMPDEQARKKIWALHLGGKIPLETGVTADALAARYTSISGADIKDMVFYAALRALEQGGETLGFPAFDYAHGTIRERYRNQDAEKNVEIVSSKTITEEEYQREINGGEG</sequence>
<feature type="region of interest" description="Disordered" evidence="4">
    <location>
        <begin position="1"/>
        <end position="20"/>
    </location>
</feature>
<accession>N2AUU6</accession>
<feature type="region of interest" description="Disordered" evidence="4">
    <location>
        <begin position="94"/>
        <end position="116"/>
    </location>
</feature>
<dbReference type="eggNOG" id="COG0464">
    <property type="taxonomic scope" value="Bacteria"/>
</dbReference>
<comment type="similarity">
    <text evidence="1">Belongs to the AAA ATPase family.</text>
</comment>
<dbReference type="STRING" id="1235802.C823_01445"/>
<protein>
    <recommendedName>
        <fullName evidence="5">AAA+ ATPase domain-containing protein</fullName>
    </recommendedName>
</protein>
<dbReference type="AlphaFoldDB" id="N2AUU6"/>
<dbReference type="SUPFAM" id="SSF52540">
    <property type="entry name" value="P-loop containing nucleoside triphosphate hydrolases"/>
    <property type="match status" value="1"/>
</dbReference>
<dbReference type="Gene3D" id="1.10.8.60">
    <property type="match status" value="1"/>
</dbReference>
<dbReference type="OrthoDB" id="9783370at2"/>
<dbReference type="Proteomes" id="UP000012589">
    <property type="component" value="Unassembled WGS sequence"/>
</dbReference>
<evidence type="ECO:0000256" key="2">
    <source>
        <dbReference type="ARBA" id="ARBA00022741"/>
    </source>
</evidence>
<evidence type="ECO:0000256" key="1">
    <source>
        <dbReference type="ARBA" id="ARBA00006914"/>
    </source>
</evidence>
<dbReference type="InterPro" id="IPR050221">
    <property type="entry name" value="26S_Proteasome_ATPase"/>
</dbReference>
<dbReference type="GO" id="GO:0005524">
    <property type="term" value="F:ATP binding"/>
    <property type="evidence" value="ECO:0007669"/>
    <property type="project" value="UniProtKB-KW"/>
</dbReference>
<feature type="domain" description="AAA+ ATPase" evidence="5">
    <location>
        <begin position="168"/>
        <end position="297"/>
    </location>
</feature>
<evidence type="ECO:0000313" key="6">
    <source>
        <dbReference type="EMBL" id="EMZ33027.1"/>
    </source>
</evidence>
<organism evidence="6 7">
    <name type="scientific">Eubacterium plexicaudatum ASF492</name>
    <dbReference type="NCBI Taxonomy" id="1235802"/>
    <lineage>
        <taxon>Bacteria</taxon>
        <taxon>Bacillati</taxon>
        <taxon>Bacillota</taxon>
        <taxon>Clostridia</taxon>
        <taxon>Eubacteriales</taxon>
        <taxon>Eubacteriaceae</taxon>
        <taxon>Eubacterium</taxon>
    </lineage>
</organism>
<dbReference type="PATRIC" id="fig|1235802.3.peg.1536"/>